<evidence type="ECO:0000256" key="3">
    <source>
        <dbReference type="PROSITE-ProRule" id="PRU00283"/>
    </source>
</evidence>
<proteinExistence type="inferred from homology"/>
<evidence type="ECO:0000256" key="5">
    <source>
        <dbReference type="SAM" id="MobiDB-lite"/>
    </source>
</evidence>
<evidence type="ECO:0000256" key="2">
    <source>
        <dbReference type="ARBA" id="ARBA00022840"/>
    </source>
</evidence>
<feature type="region of interest" description="Disordered" evidence="5">
    <location>
        <begin position="150"/>
        <end position="193"/>
    </location>
</feature>
<feature type="binding site" evidence="3">
    <location>
        <begin position="129"/>
        <end position="136"/>
    </location>
    <ligand>
        <name>ATP</name>
        <dbReference type="ChEBI" id="CHEBI:30616"/>
    </ligand>
</feature>
<organism evidence="7 8">
    <name type="scientific">Angomonas deanei</name>
    <dbReference type="NCBI Taxonomy" id="59799"/>
    <lineage>
        <taxon>Eukaryota</taxon>
        <taxon>Discoba</taxon>
        <taxon>Euglenozoa</taxon>
        <taxon>Kinetoplastea</taxon>
        <taxon>Metakinetoplastina</taxon>
        <taxon>Trypanosomatida</taxon>
        <taxon>Trypanosomatidae</taxon>
        <taxon>Strigomonadinae</taxon>
        <taxon>Angomonas</taxon>
    </lineage>
</organism>
<feature type="compositionally biased region" description="Basic and acidic residues" evidence="5">
    <location>
        <begin position="461"/>
        <end position="472"/>
    </location>
</feature>
<dbReference type="InterPro" id="IPR027417">
    <property type="entry name" value="P-loop_NTPase"/>
</dbReference>
<dbReference type="GO" id="GO:0008017">
    <property type="term" value="F:microtubule binding"/>
    <property type="evidence" value="ECO:0007669"/>
    <property type="project" value="InterPro"/>
</dbReference>
<dbReference type="Pfam" id="PF00225">
    <property type="entry name" value="Kinesin"/>
    <property type="match status" value="2"/>
</dbReference>
<dbReference type="PROSITE" id="PS50067">
    <property type="entry name" value="KINESIN_MOTOR_2"/>
    <property type="match status" value="1"/>
</dbReference>
<feature type="compositionally biased region" description="Polar residues" evidence="5">
    <location>
        <begin position="165"/>
        <end position="188"/>
    </location>
</feature>
<gene>
    <name evidence="7" type="ORF">ADEAN_000502300</name>
</gene>
<evidence type="ECO:0000256" key="1">
    <source>
        <dbReference type="ARBA" id="ARBA00022741"/>
    </source>
</evidence>
<evidence type="ECO:0000256" key="4">
    <source>
        <dbReference type="RuleBase" id="RU000394"/>
    </source>
</evidence>
<dbReference type="SUPFAM" id="SSF52540">
    <property type="entry name" value="P-loop containing nucleoside triphosphate hydrolases"/>
    <property type="match status" value="1"/>
</dbReference>
<keyword evidence="2 3" id="KW-0067">ATP-binding</keyword>
<dbReference type="AlphaFoldDB" id="A0A7G2CDS2"/>
<keyword evidence="3 4" id="KW-0505">Motor protein</keyword>
<dbReference type="PANTHER" id="PTHR47117">
    <property type="entry name" value="STAR-RELATED LIPID TRANSFER PROTEIN 9"/>
    <property type="match status" value="1"/>
</dbReference>
<keyword evidence="8" id="KW-1185">Reference proteome</keyword>
<dbReference type="Proteomes" id="UP000515908">
    <property type="component" value="Chromosome 09"/>
</dbReference>
<feature type="domain" description="Kinesin motor" evidence="6">
    <location>
        <begin position="14"/>
        <end position="443"/>
    </location>
</feature>
<dbReference type="GO" id="GO:0003777">
    <property type="term" value="F:microtubule motor activity"/>
    <property type="evidence" value="ECO:0007669"/>
    <property type="project" value="InterPro"/>
</dbReference>
<keyword evidence="4" id="KW-0493">Microtubule</keyword>
<dbReference type="PRINTS" id="PR00380">
    <property type="entry name" value="KINESINHEAVY"/>
</dbReference>
<reference evidence="7 8" key="1">
    <citation type="submission" date="2020-08" db="EMBL/GenBank/DDBJ databases">
        <authorList>
            <person name="Newling K."/>
            <person name="Davey J."/>
            <person name="Forrester S."/>
        </authorList>
    </citation>
    <scope>NUCLEOTIDE SEQUENCE [LARGE SCALE GENOMIC DNA]</scope>
    <source>
        <strain evidence="8">Crithidia deanei Carvalho (ATCC PRA-265)</strain>
    </source>
</reference>
<comment type="similarity">
    <text evidence="3 4">Belongs to the TRAFAC class myosin-kinesin ATPase superfamily. Kinesin family.</text>
</comment>
<sequence length="472" mass="51929">MNSQNRISSDEANATKVFVRIRPFNVKERKLTEDTKQLPYVLRVDENNPSLITTLDPSKEMLPKDTYVFERCFDDLVASYALEEGAKGKIDAAEKRKVGKDQSLVYSHVGKPVLTNALQGYNGCVFAYGQTGSGKTFTMMGPTNIAVAKCDPSTPRVRDKKGLSESVTPRLSGESNETNGATQTSGVSTPMDALEDSALGGEEAESAGLEGIIPRLTREMIDELHRKREKDSSLSFRIEMEYFEIYNEKVMDLLTAGGNKNVELRVRNSASGPYIEGLSRKHVEDERQIFKLIRKGNLERHTAATKMNDRSSRSHAILSFHITQFRLDMNDNASKIVSKLNLVDLAGSERTGASGVEGKQFKEATKINLSLTTLGRVIDALASISQNKKGVFCPYRDSNLTWVLADSLGGNCKTTMVATVSPHAVNFEETCQTLRYASRAKQIVTKVVVNEDPTGPSNQTADRRGATSAADH</sequence>
<dbReference type="InterPro" id="IPR019821">
    <property type="entry name" value="Kinesin_motor_CS"/>
</dbReference>
<feature type="region of interest" description="Disordered" evidence="5">
    <location>
        <begin position="449"/>
        <end position="472"/>
    </location>
</feature>
<dbReference type="GO" id="GO:0005524">
    <property type="term" value="F:ATP binding"/>
    <property type="evidence" value="ECO:0007669"/>
    <property type="project" value="UniProtKB-UniRule"/>
</dbReference>
<dbReference type="VEuPathDB" id="TriTrypDB:ADEAN_000502300"/>
<evidence type="ECO:0000313" key="7">
    <source>
        <dbReference type="EMBL" id="CAD2217545.1"/>
    </source>
</evidence>
<dbReference type="SMART" id="SM00129">
    <property type="entry name" value="KISc"/>
    <property type="match status" value="1"/>
</dbReference>
<protein>
    <recommendedName>
        <fullName evidence="4">Kinesin-like protein</fullName>
    </recommendedName>
</protein>
<name>A0A7G2CDS2_9TRYP</name>
<dbReference type="InterPro" id="IPR036961">
    <property type="entry name" value="Kinesin_motor_dom_sf"/>
</dbReference>
<evidence type="ECO:0000313" key="8">
    <source>
        <dbReference type="Proteomes" id="UP000515908"/>
    </source>
</evidence>
<dbReference type="Gene3D" id="3.40.850.10">
    <property type="entry name" value="Kinesin motor domain"/>
    <property type="match status" value="1"/>
</dbReference>
<keyword evidence="1 3" id="KW-0547">Nucleotide-binding</keyword>
<dbReference type="EMBL" id="LR877153">
    <property type="protein sequence ID" value="CAD2217545.1"/>
    <property type="molecule type" value="Genomic_DNA"/>
</dbReference>
<dbReference type="FunFam" id="3.40.850.10:FF:000135">
    <property type="entry name" value="Putative kinesin"/>
    <property type="match status" value="1"/>
</dbReference>
<evidence type="ECO:0000259" key="6">
    <source>
        <dbReference type="PROSITE" id="PS50067"/>
    </source>
</evidence>
<dbReference type="PROSITE" id="PS00411">
    <property type="entry name" value="KINESIN_MOTOR_1"/>
    <property type="match status" value="1"/>
</dbReference>
<dbReference type="InterPro" id="IPR001752">
    <property type="entry name" value="Kinesin_motor_dom"/>
</dbReference>
<dbReference type="GO" id="GO:0005874">
    <property type="term" value="C:microtubule"/>
    <property type="evidence" value="ECO:0007669"/>
    <property type="project" value="UniProtKB-KW"/>
</dbReference>
<accession>A0A7G2CDS2</accession>
<dbReference type="GO" id="GO:0007018">
    <property type="term" value="P:microtubule-based movement"/>
    <property type="evidence" value="ECO:0007669"/>
    <property type="project" value="InterPro"/>
</dbReference>